<dbReference type="SUPFAM" id="SSF52218">
    <property type="entry name" value="Flavoproteins"/>
    <property type="match status" value="1"/>
</dbReference>
<organism evidence="5 6">
    <name type="scientific">Lentibacillus cibarius</name>
    <dbReference type="NCBI Taxonomy" id="2583219"/>
    <lineage>
        <taxon>Bacteria</taxon>
        <taxon>Bacillati</taxon>
        <taxon>Bacillota</taxon>
        <taxon>Bacilli</taxon>
        <taxon>Bacillales</taxon>
        <taxon>Bacillaceae</taxon>
        <taxon>Lentibacillus</taxon>
    </lineage>
</organism>
<dbReference type="OrthoDB" id="1643408at2"/>
<dbReference type="AlphaFoldDB" id="A0A5S3QKJ9"/>
<dbReference type="Gene3D" id="3.40.50.360">
    <property type="match status" value="1"/>
</dbReference>
<dbReference type="EMBL" id="VCIA01000001">
    <property type="protein sequence ID" value="TMN22442.1"/>
    <property type="molecule type" value="Genomic_DNA"/>
</dbReference>
<dbReference type="InterPro" id="IPR051814">
    <property type="entry name" value="NAD(P)H-dep_FMN_reductase"/>
</dbReference>
<dbReference type="GO" id="GO:0016491">
    <property type="term" value="F:oxidoreductase activity"/>
    <property type="evidence" value="ECO:0007669"/>
    <property type="project" value="UniProtKB-KW"/>
</dbReference>
<evidence type="ECO:0000313" key="5">
    <source>
        <dbReference type="EMBL" id="TMN22442.1"/>
    </source>
</evidence>
<dbReference type="PANTHER" id="PTHR43408">
    <property type="entry name" value="FMN REDUCTASE (NADPH)"/>
    <property type="match status" value="1"/>
</dbReference>
<dbReference type="PANTHER" id="PTHR43408:SF2">
    <property type="entry name" value="FMN REDUCTASE (NADPH)"/>
    <property type="match status" value="1"/>
</dbReference>
<proteinExistence type="predicted"/>
<comment type="caution">
    <text evidence="5">The sequence shown here is derived from an EMBL/GenBank/DDBJ whole genome shotgun (WGS) entry which is preliminary data.</text>
</comment>
<feature type="domain" description="NADPH-dependent FMN reductase-like" evidence="4">
    <location>
        <begin position="1"/>
        <end position="145"/>
    </location>
</feature>
<name>A0A5S3QKJ9_9BACI</name>
<dbReference type="RefSeq" id="WP_138603351.1">
    <property type="nucleotide sequence ID" value="NZ_VCIA01000001.1"/>
</dbReference>
<reference evidence="5 6" key="1">
    <citation type="submission" date="2019-05" db="EMBL/GenBank/DDBJ databases">
        <title>Genomic analysis of Lentibacillus sp. NKC220-2.</title>
        <authorList>
            <person name="Oh Y.J."/>
        </authorList>
    </citation>
    <scope>NUCLEOTIDE SEQUENCE [LARGE SCALE GENOMIC DNA]</scope>
    <source>
        <strain evidence="5 6">NKC220-2</strain>
    </source>
</reference>
<dbReference type="Pfam" id="PF03358">
    <property type="entry name" value="FMN_red"/>
    <property type="match status" value="1"/>
</dbReference>
<evidence type="ECO:0000256" key="2">
    <source>
        <dbReference type="ARBA" id="ARBA00022643"/>
    </source>
</evidence>
<evidence type="ECO:0000256" key="1">
    <source>
        <dbReference type="ARBA" id="ARBA00022630"/>
    </source>
</evidence>
<gene>
    <name evidence="5" type="ORF">FFL34_10200</name>
</gene>
<keyword evidence="2" id="KW-0288">FMN</keyword>
<accession>A0A5S3QKJ9</accession>
<dbReference type="InterPro" id="IPR029039">
    <property type="entry name" value="Flavoprotein-like_sf"/>
</dbReference>
<keyword evidence="1" id="KW-0285">Flavoprotein</keyword>
<protein>
    <submittedName>
        <fullName evidence="5">NAD(P)H-dependent oxidoreductase</fullName>
    </submittedName>
</protein>
<dbReference type="Proteomes" id="UP000306980">
    <property type="component" value="Unassembled WGS sequence"/>
</dbReference>
<evidence type="ECO:0000259" key="4">
    <source>
        <dbReference type="Pfam" id="PF03358"/>
    </source>
</evidence>
<evidence type="ECO:0000256" key="3">
    <source>
        <dbReference type="ARBA" id="ARBA00023002"/>
    </source>
</evidence>
<evidence type="ECO:0000313" key="6">
    <source>
        <dbReference type="Proteomes" id="UP000306980"/>
    </source>
</evidence>
<sequence length="188" mass="21221">MKVIGISGSIVGSKTRIAVQHILNRINQEHEEIDAELIDLSSYQLVFSDGRDYREYTGDTKEVLEKVMEADAYIIGTPIFQASIPGTLKNLFDLLPNNAFQDKVVGIVATAGSGKHYLVPEHQLKPVLSYMKAVIIPKYVFVEEKHYYQKRLVDDDTIFRLNRLADDTVRGVNVFSEIKKVKGSAFPF</sequence>
<dbReference type="InterPro" id="IPR005025">
    <property type="entry name" value="FMN_Rdtase-like_dom"/>
</dbReference>
<keyword evidence="3" id="KW-0560">Oxidoreductase</keyword>